<dbReference type="EMBL" id="BPLR01019096">
    <property type="protein sequence ID" value="GIZ04506.1"/>
    <property type="molecule type" value="Genomic_DNA"/>
</dbReference>
<dbReference type="AlphaFoldDB" id="A0AAV4YER2"/>
<name>A0AAV4YER2_CAEEX</name>
<accession>A0AAV4YER2</accession>
<evidence type="ECO:0000313" key="1">
    <source>
        <dbReference type="EMBL" id="GIZ04506.1"/>
    </source>
</evidence>
<keyword evidence="2" id="KW-1185">Reference proteome</keyword>
<reference evidence="1 2" key="1">
    <citation type="submission" date="2021-06" db="EMBL/GenBank/DDBJ databases">
        <title>Caerostris extrusa draft genome.</title>
        <authorList>
            <person name="Kono N."/>
            <person name="Arakawa K."/>
        </authorList>
    </citation>
    <scope>NUCLEOTIDE SEQUENCE [LARGE SCALE GENOMIC DNA]</scope>
</reference>
<dbReference type="InterPro" id="IPR036383">
    <property type="entry name" value="TSP1_rpt_sf"/>
</dbReference>
<dbReference type="SUPFAM" id="SSF82895">
    <property type="entry name" value="TSP-1 type 1 repeat"/>
    <property type="match status" value="1"/>
</dbReference>
<gene>
    <name evidence="1" type="primary">THSD7A</name>
    <name evidence="1" type="ORF">CEXT_59891</name>
</gene>
<proteinExistence type="predicted"/>
<sequence>MFDICELCGRWRSSGGAQHCLLASGGAHLPSALRSCEITCSSGCVLTTWSAWSPCGYSHDSTRTRRRELVGSLSANEDCGTTFKLIEEEKCPAIPEQLVFRRRGQNLTGYPASWKTAMRPLCSTDRW</sequence>
<comment type="caution">
    <text evidence="1">The sequence shown here is derived from an EMBL/GenBank/DDBJ whole genome shotgun (WGS) entry which is preliminary data.</text>
</comment>
<dbReference type="Gene3D" id="2.20.100.10">
    <property type="entry name" value="Thrombospondin type-1 (TSP1) repeat"/>
    <property type="match status" value="1"/>
</dbReference>
<dbReference type="Proteomes" id="UP001054945">
    <property type="component" value="Unassembled WGS sequence"/>
</dbReference>
<organism evidence="1 2">
    <name type="scientific">Caerostris extrusa</name>
    <name type="common">Bark spider</name>
    <name type="synonym">Caerostris bankana</name>
    <dbReference type="NCBI Taxonomy" id="172846"/>
    <lineage>
        <taxon>Eukaryota</taxon>
        <taxon>Metazoa</taxon>
        <taxon>Ecdysozoa</taxon>
        <taxon>Arthropoda</taxon>
        <taxon>Chelicerata</taxon>
        <taxon>Arachnida</taxon>
        <taxon>Araneae</taxon>
        <taxon>Araneomorphae</taxon>
        <taxon>Entelegynae</taxon>
        <taxon>Araneoidea</taxon>
        <taxon>Araneidae</taxon>
        <taxon>Caerostris</taxon>
    </lineage>
</organism>
<evidence type="ECO:0000313" key="2">
    <source>
        <dbReference type="Proteomes" id="UP001054945"/>
    </source>
</evidence>
<protein>
    <submittedName>
        <fullName evidence="1">Thrombospondin type-1 domain-containing protein 7A</fullName>
    </submittedName>
</protein>